<dbReference type="PROSITE" id="PS50885">
    <property type="entry name" value="HAMP"/>
    <property type="match status" value="1"/>
</dbReference>
<dbReference type="CDD" id="cd01948">
    <property type="entry name" value="EAL"/>
    <property type="match status" value="1"/>
</dbReference>
<name>A0A0W0ZBH6_LEGSP</name>
<dbReference type="Pfam" id="PF16448">
    <property type="entry name" value="LapD_MoxY_N"/>
    <property type="match status" value="1"/>
</dbReference>
<dbReference type="PANTHER" id="PTHR33121:SF79">
    <property type="entry name" value="CYCLIC DI-GMP PHOSPHODIESTERASE PDED-RELATED"/>
    <property type="match status" value="1"/>
</dbReference>
<dbReference type="GO" id="GO:0071111">
    <property type="term" value="F:cyclic-guanylate-specific phosphodiesterase activity"/>
    <property type="evidence" value="ECO:0007669"/>
    <property type="project" value="InterPro"/>
</dbReference>
<feature type="transmembrane region" description="Helical" evidence="1">
    <location>
        <begin position="155"/>
        <end position="175"/>
    </location>
</feature>
<dbReference type="InterPro" id="IPR032244">
    <property type="entry name" value="LapD_MoxY_N"/>
</dbReference>
<dbReference type="NCBIfam" id="TIGR00254">
    <property type="entry name" value="GGDEF"/>
    <property type="match status" value="1"/>
</dbReference>
<dbReference type="SUPFAM" id="SSF141868">
    <property type="entry name" value="EAL domain-like"/>
    <property type="match status" value="1"/>
</dbReference>
<feature type="domain" description="EAL" evidence="2">
    <location>
        <begin position="402"/>
        <end position="637"/>
    </location>
</feature>
<dbReference type="RefSeq" id="WP_058482178.1">
    <property type="nucleotide sequence ID" value="NZ_CAAAII010000008.1"/>
</dbReference>
<proteinExistence type="predicted"/>
<dbReference type="InterPro" id="IPR029787">
    <property type="entry name" value="Nucleotide_cyclase"/>
</dbReference>
<feature type="domain" description="GGDEF" evidence="4">
    <location>
        <begin position="266"/>
        <end position="397"/>
    </location>
</feature>
<feature type="domain" description="HAMP" evidence="3">
    <location>
        <begin position="172"/>
        <end position="224"/>
    </location>
</feature>
<evidence type="ECO:0000259" key="2">
    <source>
        <dbReference type="PROSITE" id="PS50883"/>
    </source>
</evidence>
<gene>
    <name evidence="5" type="ORF">Lspi_0237</name>
</gene>
<dbReference type="InterPro" id="IPR043128">
    <property type="entry name" value="Rev_trsase/Diguanyl_cyclase"/>
</dbReference>
<keyword evidence="1" id="KW-0472">Membrane</keyword>
<evidence type="ECO:0000256" key="1">
    <source>
        <dbReference type="SAM" id="Phobius"/>
    </source>
</evidence>
<protein>
    <submittedName>
        <fullName evidence="5">Two component histidine kinase</fullName>
    </submittedName>
</protein>
<dbReference type="Proteomes" id="UP000054877">
    <property type="component" value="Unassembled WGS sequence"/>
</dbReference>
<evidence type="ECO:0000313" key="5">
    <source>
        <dbReference type="EMBL" id="KTD66174.1"/>
    </source>
</evidence>
<accession>A0A0W0ZBH6</accession>
<keyword evidence="1" id="KW-1133">Transmembrane helix</keyword>
<keyword evidence="5" id="KW-0808">Transferase</keyword>
<dbReference type="Gene3D" id="3.30.70.270">
    <property type="match status" value="1"/>
</dbReference>
<dbReference type="GO" id="GO:0007165">
    <property type="term" value="P:signal transduction"/>
    <property type="evidence" value="ECO:0007669"/>
    <property type="project" value="InterPro"/>
</dbReference>
<dbReference type="GO" id="GO:0016301">
    <property type="term" value="F:kinase activity"/>
    <property type="evidence" value="ECO:0007669"/>
    <property type="project" value="UniProtKB-KW"/>
</dbReference>
<dbReference type="InterPro" id="IPR042461">
    <property type="entry name" value="LapD_MoxY_peri_C"/>
</dbReference>
<dbReference type="SMART" id="SM00052">
    <property type="entry name" value="EAL"/>
    <property type="match status" value="1"/>
</dbReference>
<reference evidence="5 6" key="1">
    <citation type="submission" date="2015-11" db="EMBL/GenBank/DDBJ databases">
        <title>Genomic analysis of 38 Legionella species identifies large and diverse effector repertoires.</title>
        <authorList>
            <person name="Burstein D."/>
            <person name="Amaro F."/>
            <person name="Zusman T."/>
            <person name="Lifshitz Z."/>
            <person name="Cohen O."/>
            <person name="Gilbert J.A."/>
            <person name="Pupko T."/>
            <person name="Shuman H.A."/>
            <person name="Segal G."/>
        </authorList>
    </citation>
    <scope>NUCLEOTIDE SEQUENCE [LARGE SCALE GENOMIC DNA]</scope>
    <source>
        <strain evidence="5 6">Mt.St.Helens-9</strain>
    </source>
</reference>
<comment type="caution">
    <text evidence="5">The sequence shown here is derived from an EMBL/GenBank/DDBJ whole genome shotgun (WGS) entry which is preliminary data.</text>
</comment>
<dbReference type="SMART" id="SM00267">
    <property type="entry name" value="GGDEF"/>
    <property type="match status" value="1"/>
</dbReference>
<dbReference type="PATRIC" id="fig|452.5.peg.260"/>
<organism evidence="5 6">
    <name type="scientific">Legionella spiritensis</name>
    <dbReference type="NCBI Taxonomy" id="452"/>
    <lineage>
        <taxon>Bacteria</taxon>
        <taxon>Pseudomonadati</taxon>
        <taxon>Pseudomonadota</taxon>
        <taxon>Gammaproteobacteria</taxon>
        <taxon>Legionellales</taxon>
        <taxon>Legionellaceae</taxon>
        <taxon>Legionella</taxon>
    </lineage>
</organism>
<dbReference type="AlphaFoldDB" id="A0A0W0ZBH6"/>
<dbReference type="STRING" id="452.Lspi_0237"/>
<dbReference type="Gene3D" id="6.20.270.20">
    <property type="entry name" value="LapD/MoxY periplasmic domain"/>
    <property type="match status" value="1"/>
</dbReference>
<dbReference type="OrthoDB" id="5894408at2"/>
<dbReference type="GO" id="GO:0016020">
    <property type="term" value="C:membrane"/>
    <property type="evidence" value="ECO:0007669"/>
    <property type="project" value="InterPro"/>
</dbReference>
<dbReference type="SMART" id="SM00304">
    <property type="entry name" value="HAMP"/>
    <property type="match status" value="1"/>
</dbReference>
<dbReference type="CDD" id="cd01949">
    <property type="entry name" value="GGDEF"/>
    <property type="match status" value="1"/>
</dbReference>
<dbReference type="InterPro" id="IPR003660">
    <property type="entry name" value="HAMP_dom"/>
</dbReference>
<dbReference type="InterPro" id="IPR001633">
    <property type="entry name" value="EAL_dom"/>
</dbReference>
<dbReference type="Gene3D" id="3.30.110.200">
    <property type="match status" value="1"/>
</dbReference>
<evidence type="ECO:0000313" key="6">
    <source>
        <dbReference type="Proteomes" id="UP000054877"/>
    </source>
</evidence>
<dbReference type="InterPro" id="IPR050706">
    <property type="entry name" value="Cyclic-di-GMP_PDE-like"/>
</dbReference>
<dbReference type="Gene3D" id="3.20.20.450">
    <property type="entry name" value="EAL domain"/>
    <property type="match status" value="1"/>
</dbReference>
<dbReference type="PANTHER" id="PTHR33121">
    <property type="entry name" value="CYCLIC DI-GMP PHOSPHODIESTERASE PDEF"/>
    <property type="match status" value="1"/>
</dbReference>
<keyword evidence="5" id="KW-0418">Kinase</keyword>
<dbReference type="SUPFAM" id="SSF55073">
    <property type="entry name" value="Nucleotide cyclase"/>
    <property type="match status" value="1"/>
</dbReference>
<sequence>MTLTKKMAVGVLSVLMIIFIGTFLITFHNERNFFIKQMTSNAQDTATSLGLSLSHALHNKDKPMMLSMVEAVFDRGYFAMIEVRDMNDEILIARYAPKRIGQAPDWFTNLIDWPASVQSALVMRGWQQVGEVLVSSDSSYACDALWNSMTKLACWYLLFAFVSLVIVFLFIRWLLKPLSRLRNQAEAICDREFPIESVIPSTPELKKVTLAMNQMVLRIKRLFQEQLQQIDVLRQQSYQDPLTGLGNRRYFLQQLSALLNHDEEFLPGFMILVAIDGLDRLNQESGYQQGDKTVRKVAKTCVSFWKKTPSTMVARISGSHFALLVKESETSHFINQCNEFNQIIQALLPKDSNCTISIAATAYQLHQTPETLLADADQVLHDARTQAGRMAYSPDIPVYNAVTVDAQFLLAAISERKLVLYAQPITDGQSVLHQEIFVRLPVDGENFSAGYFMPLAIRHGLAHKIDQLVLDTVLAKDILAKQDVALNLTQATLLDEANCKQYLGQLKKIPQGLRERLSIELNELIVMSHFNEVESFVRQLQKLKIRIGVDQVGIHFSPMHYLNQLPVNYLKLHGSLIYDIQDNQNKQFFIHYFNEMAKTLDIEVIATQIESEKQWSSLKNLHLQWGQGRYLGKVQPV</sequence>
<dbReference type="Pfam" id="PF00990">
    <property type="entry name" value="GGDEF"/>
    <property type="match status" value="1"/>
</dbReference>
<dbReference type="InterPro" id="IPR035919">
    <property type="entry name" value="EAL_sf"/>
</dbReference>
<keyword evidence="6" id="KW-1185">Reference proteome</keyword>
<dbReference type="InterPro" id="IPR000160">
    <property type="entry name" value="GGDEF_dom"/>
</dbReference>
<evidence type="ECO:0000259" key="3">
    <source>
        <dbReference type="PROSITE" id="PS50885"/>
    </source>
</evidence>
<dbReference type="Pfam" id="PF00563">
    <property type="entry name" value="EAL"/>
    <property type="match status" value="1"/>
</dbReference>
<keyword evidence="1" id="KW-0812">Transmembrane</keyword>
<evidence type="ECO:0000259" key="4">
    <source>
        <dbReference type="PROSITE" id="PS50887"/>
    </source>
</evidence>
<dbReference type="PROSITE" id="PS50887">
    <property type="entry name" value="GGDEF"/>
    <property type="match status" value="1"/>
</dbReference>
<feature type="transmembrane region" description="Helical" evidence="1">
    <location>
        <begin position="7"/>
        <end position="28"/>
    </location>
</feature>
<dbReference type="PROSITE" id="PS50883">
    <property type="entry name" value="EAL"/>
    <property type="match status" value="1"/>
</dbReference>
<dbReference type="EMBL" id="LNYX01000002">
    <property type="protein sequence ID" value="KTD66174.1"/>
    <property type="molecule type" value="Genomic_DNA"/>
</dbReference>